<dbReference type="Ensembl" id="ENSPMRT00000008636.1">
    <property type="protein sequence ID" value="ENSPMRP00000008077.1"/>
    <property type="gene ID" value="ENSPMRG00000005470.1"/>
</dbReference>
<dbReference type="PANTHER" id="PTHR45948">
    <property type="entry name" value="DUAL SPECIFICITY PROTEIN PHOSPHATASE DDB_G0269404-RELATED"/>
    <property type="match status" value="1"/>
</dbReference>
<dbReference type="GO" id="GO:0005886">
    <property type="term" value="C:plasma membrane"/>
    <property type="evidence" value="ECO:0007669"/>
    <property type="project" value="TreeGrafter"/>
</dbReference>
<evidence type="ECO:0000256" key="3">
    <source>
        <dbReference type="ARBA" id="ARBA00022490"/>
    </source>
</evidence>
<comment type="catalytic activity">
    <reaction evidence="6">
        <text>O-phospho-L-seryl-[protein] + H2O = L-seryl-[protein] + phosphate</text>
        <dbReference type="Rhea" id="RHEA:20629"/>
        <dbReference type="Rhea" id="RHEA-COMP:9863"/>
        <dbReference type="Rhea" id="RHEA-COMP:11604"/>
        <dbReference type="ChEBI" id="CHEBI:15377"/>
        <dbReference type="ChEBI" id="CHEBI:29999"/>
        <dbReference type="ChEBI" id="CHEBI:43474"/>
        <dbReference type="ChEBI" id="CHEBI:83421"/>
        <dbReference type="EC" id="3.1.3.16"/>
    </reaction>
</comment>
<dbReference type="GO" id="GO:0007165">
    <property type="term" value="P:signal transduction"/>
    <property type="evidence" value="ECO:0007669"/>
    <property type="project" value="TreeGrafter"/>
</dbReference>
<evidence type="ECO:0000313" key="12">
    <source>
        <dbReference type="Ensembl" id="ENSPMRP00000008077.1"/>
    </source>
</evidence>
<dbReference type="FunFam" id="3.90.190.10:FF:000048">
    <property type="entry name" value="dual specificity protein phosphatase 22 isoform X1"/>
    <property type="match status" value="1"/>
</dbReference>
<dbReference type="GeneTree" id="ENSGT00940000157153"/>
<dbReference type="Pfam" id="PF00782">
    <property type="entry name" value="DSPc"/>
    <property type="match status" value="1"/>
</dbReference>
<dbReference type="AlphaFoldDB" id="A0A670I8Q7"/>
<dbReference type="InterPro" id="IPR029021">
    <property type="entry name" value="Prot-tyrosine_phosphatase-like"/>
</dbReference>
<evidence type="ECO:0000313" key="13">
    <source>
        <dbReference type="Proteomes" id="UP000472272"/>
    </source>
</evidence>
<evidence type="ECO:0000256" key="1">
    <source>
        <dbReference type="ARBA" id="ARBA00004496"/>
    </source>
</evidence>
<keyword evidence="5" id="KW-0904">Protein phosphatase</keyword>
<dbReference type="GO" id="GO:0050860">
    <property type="term" value="P:negative regulation of T cell receptor signaling pathway"/>
    <property type="evidence" value="ECO:0007669"/>
    <property type="project" value="UniProtKB-ARBA"/>
</dbReference>
<feature type="region of interest" description="Disordered" evidence="9">
    <location>
        <begin position="59"/>
        <end position="115"/>
    </location>
</feature>
<dbReference type="PROSITE" id="PS50056">
    <property type="entry name" value="TYR_PHOSPHATASE_2"/>
    <property type="match status" value="1"/>
</dbReference>
<evidence type="ECO:0000256" key="5">
    <source>
        <dbReference type="ARBA" id="ARBA00022912"/>
    </source>
</evidence>
<dbReference type="InterPro" id="IPR000340">
    <property type="entry name" value="Dual-sp_phosphatase_cat-dom"/>
</dbReference>
<dbReference type="PRINTS" id="PR01908">
    <property type="entry name" value="ADSPHPHTASE"/>
</dbReference>
<feature type="domain" description="Tyrosine-protein phosphatase" evidence="10">
    <location>
        <begin position="220"/>
        <end position="362"/>
    </location>
</feature>
<reference evidence="12" key="2">
    <citation type="submission" date="2025-08" db="UniProtKB">
        <authorList>
            <consortium name="Ensembl"/>
        </authorList>
    </citation>
    <scope>IDENTIFICATION</scope>
</reference>
<dbReference type="Gene3D" id="3.90.190.10">
    <property type="entry name" value="Protein tyrosine phosphatase superfamily"/>
    <property type="match status" value="1"/>
</dbReference>
<protein>
    <submittedName>
        <fullName evidence="12">Dual specificity phosphatase 22</fullName>
    </submittedName>
</protein>
<dbReference type="PANTHER" id="PTHR45948:SF3">
    <property type="entry name" value="DUAL SPECIFICITY PROTEIN PHOSPHATASE 22"/>
    <property type="match status" value="1"/>
</dbReference>
<keyword evidence="13" id="KW-1185">Reference proteome</keyword>
<dbReference type="InterPro" id="IPR016130">
    <property type="entry name" value="Tyr_Pase_AS"/>
</dbReference>
<dbReference type="GO" id="GO:0005829">
    <property type="term" value="C:cytosol"/>
    <property type="evidence" value="ECO:0007669"/>
    <property type="project" value="TreeGrafter"/>
</dbReference>
<comment type="subcellular location">
    <subcellularLocation>
        <location evidence="1">Cytoplasm</location>
    </subcellularLocation>
</comment>
<evidence type="ECO:0000256" key="9">
    <source>
        <dbReference type="SAM" id="MobiDB-lite"/>
    </source>
</evidence>
<dbReference type="GO" id="GO:1990782">
    <property type="term" value="F:protein tyrosine kinase binding"/>
    <property type="evidence" value="ECO:0007669"/>
    <property type="project" value="UniProtKB-ARBA"/>
</dbReference>
<accession>A0A670I8Q7</accession>
<dbReference type="SUPFAM" id="SSF52799">
    <property type="entry name" value="(Phosphotyrosine protein) phosphatases II"/>
    <property type="match status" value="1"/>
</dbReference>
<reference evidence="12" key="3">
    <citation type="submission" date="2025-09" db="UniProtKB">
        <authorList>
            <consortium name="Ensembl"/>
        </authorList>
    </citation>
    <scope>IDENTIFICATION</scope>
</reference>
<dbReference type="GO" id="GO:0004722">
    <property type="term" value="F:protein serine/threonine phosphatase activity"/>
    <property type="evidence" value="ECO:0007669"/>
    <property type="project" value="UniProtKB-EC"/>
</dbReference>
<comment type="catalytic activity">
    <reaction evidence="8">
        <text>O-phospho-L-tyrosyl-[protein] + H2O = L-tyrosyl-[protein] + phosphate</text>
        <dbReference type="Rhea" id="RHEA:10684"/>
        <dbReference type="Rhea" id="RHEA-COMP:10136"/>
        <dbReference type="Rhea" id="RHEA-COMP:20101"/>
        <dbReference type="ChEBI" id="CHEBI:15377"/>
        <dbReference type="ChEBI" id="CHEBI:43474"/>
        <dbReference type="ChEBI" id="CHEBI:46858"/>
        <dbReference type="ChEBI" id="CHEBI:61978"/>
        <dbReference type="EC" id="3.1.3.48"/>
    </reaction>
</comment>
<comment type="catalytic activity">
    <reaction evidence="7">
        <text>O-phospho-L-threonyl-[protein] + H2O = L-threonyl-[protein] + phosphate</text>
        <dbReference type="Rhea" id="RHEA:47004"/>
        <dbReference type="Rhea" id="RHEA-COMP:11060"/>
        <dbReference type="Rhea" id="RHEA-COMP:11605"/>
        <dbReference type="ChEBI" id="CHEBI:15377"/>
        <dbReference type="ChEBI" id="CHEBI:30013"/>
        <dbReference type="ChEBI" id="CHEBI:43474"/>
        <dbReference type="ChEBI" id="CHEBI:61977"/>
        <dbReference type="EC" id="3.1.3.16"/>
    </reaction>
</comment>
<keyword evidence="4" id="KW-0378">Hydrolase</keyword>
<dbReference type="GO" id="GO:0004725">
    <property type="term" value="F:protein tyrosine phosphatase activity"/>
    <property type="evidence" value="ECO:0007669"/>
    <property type="project" value="UniProtKB-EC"/>
</dbReference>
<evidence type="ECO:0000256" key="6">
    <source>
        <dbReference type="ARBA" id="ARBA00047761"/>
    </source>
</evidence>
<evidence type="ECO:0000256" key="7">
    <source>
        <dbReference type="ARBA" id="ARBA00048336"/>
    </source>
</evidence>
<evidence type="ECO:0000256" key="2">
    <source>
        <dbReference type="ARBA" id="ARBA00008601"/>
    </source>
</evidence>
<gene>
    <name evidence="12" type="primary">DUSP22</name>
</gene>
<name>A0A670I8Q7_PODMU</name>
<keyword evidence="3" id="KW-0963">Cytoplasm</keyword>
<comment type="similarity">
    <text evidence="2">Belongs to the protein-tyrosine phosphatase family. Non-receptor class dual specificity subfamily.</text>
</comment>
<feature type="region of interest" description="Disordered" evidence="9">
    <location>
        <begin position="19"/>
        <end position="47"/>
    </location>
</feature>
<organism evidence="12 13">
    <name type="scientific">Podarcis muralis</name>
    <name type="common">Wall lizard</name>
    <name type="synonym">Lacerta muralis</name>
    <dbReference type="NCBI Taxonomy" id="64176"/>
    <lineage>
        <taxon>Eukaryota</taxon>
        <taxon>Metazoa</taxon>
        <taxon>Chordata</taxon>
        <taxon>Craniata</taxon>
        <taxon>Vertebrata</taxon>
        <taxon>Euteleostomi</taxon>
        <taxon>Lepidosauria</taxon>
        <taxon>Squamata</taxon>
        <taxon>Bifurcata</taxon>
        <taxon>Unidentata</taxon>
        <taxon>Episquamata</taxon>
        <taxon>Laterata</taxon>
        <taxon>Lacertibaenia</taxon>
        <taxon>Lacertidae</taxon>
        <taxon>Podarcis</taxon>
    </lineage>
</organism>
<evidence type="ECO:0000259" key="11">
    <source>
        <dbReference type="PROSITE" id="PS50056"/>
    </source>
</evidence>
<feature type="region of interest" description="Disordered" evidence="9">
    <location>
        <begin position="182"/>
        <end position="201"/>
    </location>
</feature>
<evidence type="ECO:0000256" key="8">
    <source>
        <dbReference type="ARBA" id="ARBA00051722"/>
    </source>
</evidence>
<dbReference type="SMART" id="SM00195">
    <property type="entry name" value="DSPc"/>
    <property type="match status" value="1"/>
</dbReference>
<dbReference type="PROSITE" id="PS50054">
    <property type="entry name" value="TYR_PHOSPHATASE_DUAL"/>
    <property type="match status" value="1"/>
</dbReference>
<dbReference type="InterPro" id="IPR020422">
    <property type="entry name" value="TYR_PHOSPHATASE_DUAL_dom"/>
</dbReference>
<dbReference type="PROSITE" id="PS00383">
    <property type="entry name" value="TYR_PHOSPHATASE_1"/>
    <property type="match status" value="1"/>
</dbReference>
<dbReference type="GO" id="GO:0030155">
    <property type="term" value="P:regulation of cell adhesion"/>
    <property type="evidence" value="ECO:0007669"/>
    <property type="project" value="UniProtKB-ARBA"/>
</dbReference>
<sequence>MKFTRAPHRGTTLVSFSCAPPLPPLASLERNGKEAGGRRQFPTSSILRKNLPGRVFLSAGMARGKPGSGQPALVGAPPPRLQKDRRAAGKGPDPSPPSSLPKQERSPDSVRCAPRGAIPSISSLSFRSPAPERGHPLPGARLALFFLFRRTLQGRSQAVLKAHASPSQPMIQASLLRRGKEGRAARLSDLPSGRDRQGQISEERFQCGNGWRRELLKGRGGTRRKILPGLFLGNFKDARDTEQLKKNNITHILSIHDSARPMLEGVKYLCIPAADSPSQNLVRHFKESIEFIHECRLGGQSCLVHCLAGVSRSATLVVAYIMTITDLGWEDALSVVRASRSCANPNAGFQRQLEEFEKTELAHVREWLRAEYGESPLQDKQEAQDLLQKFKAHAAAAAAQSSASGRQWNDSFASVASLSMPAPQ</sequence>
<reference evidence="12 13" key="1">
    <citation type="journal article" date="2019" name="Proc. Natl. Acad. Sci. U.S.A.">
        <title>Regulatory changes in pterin and carotenoid genes underlie balanced color polymorphisms in the wall lizard.</title>
        <authorList>
            <person name="Andrade P."/>
            <person name="Pinho C."/>
            <person name="Perez I de Lanuza G."/>
            <person name="Afonso S."/>
            <person name="Brejcha J."/>
            <person name="Rubin C.J."/>
            <person name="Wallerman O."/>
            <person name="Pereira P."/>
            <person name="Sabatino S.J."/>
            <person name="Bellati A."/>
            <person name="Pellitteri-Rosa D."/>
            <person name="Bosakova Z."/>
            <person name="Bunikis I."/>
            <person name="Carretero M.A."/>
            <person name="Feiner N."/>
            <person name="Marsik P."/>
            <person name="Pauperio F."/>
            <person name="Salvi D."/>
            <person name="Soler L."/>
            <person name="While G.M."/>
            <person name="Uller T."/>
            <person name="Font E."/>
            <person name="Andersson L."/>
            <person name="Carneiro M."/>
        </authorList>
    </citation>
    <scope>NUCLEOTIDE SEQUENCE</scope>
</reference>
<dbReference type="GO" id="GO:0071363">
    <property type="term" value="P:cellular response to growth factor stimulus"/>
    <property type="evidence" value="ECO:0007669"/>
    <property type="project" value="UniProtKB-ARBA"/>
</dbReference>
<evidence type="ECO:0000256" key="4">
    <source>
        <dbReference type="ARBA" id="ARBA00022801"/>
    </source>
</evidence>
<proteinExistence type="inferred from homology"/>
<evidence type="ECO:0000259" key="10">
    <source>
        <dbReference type="PROSITE" id="PS50054"/>
    </source>
</evidence>
<dbReference type="Proteomes" id="UP000472272">
    <property type="component" value="Chromosome 7"/>
</dbReference>
<dbReference type="InterPro" id="IPR000387">
    <property type="entry name" value="Tyr_Pase_dom"/>
</dbReference>
<feature type="domain" description="Tyrosine specific protein phosphatases" evidence="11">
    <location>
        <begin position="283"/>
        <end position="340"/>
    </location>
</feature>